<name>A0ABS4US23_9ACTN</name>
<organism evidence="3 4">
    <name type="scientific">Kribbella aluminosa</name>
    <dbReference type="NCBI Taxonomy" id="416017"/>
    <lineage>
        <taxon>Bacteria</taxon>
        <taxon>Bacillati</taxon>
        <taxon>Actinomycetota</taxon>
        <taxon>Actinomycetes</taxon>
        <taxon>Propionibacteriales</taxon>
        <taxon>Kribbellaceae</taxon>
        <taxon>Kribbella</taxon>
    </lineage>
</organism>
<keyword evidence="2" id="KW-1133">Transmembrane helix</keyword>
<keyword evidence="4" id="KW-1185">Reference proteome</keyword>
<feature type="region of interest" description="Disordered" evidence="1">
    <location>
        <begin position="39"/>
        <end position="71"/>
    </location>
</feature>
<evidence type="ECO:0000256" key="1">
    <source>
        <dbReference type="SAM" id="MobiDB-lite"/>
    </source>
</evidence>
<gene>
    <name evidence="3" type="ORF">JOF29_005545</name>
</gene>
<evidence type="ECO:0000313" key="3">
    <source>
        <dbReference type="EMBL" id="MBP2354435.1"/>
    </source>
</evidence>
<evidence type="ECO:0000313" key="4">
    <source>
        <dbReference type="Proteomes" id="UP000755585"/>
    </source>
</evidence>
<reference evidence="3 4" key="1">
    <citation type="submission" date="2021-03" db="EMBL/GenBank/DDBJ databases">
        <title>Sequencing the genomes of 1000 actinobacteria strains.</title>
        <authorList>
            <person name="Klenk H.-P."/>
        </authorList>
    </citation>
    <scope>NUCLEOTIDE SEQUENCE [LARGE SCALE GENOMIC DNA]</scope>
    <source>
        <strain evidence="3 4">DSM 18824</strain>
    </source>
</reference>
<dbReference type="EMBL" id="JAGINT010000002">
    <property type="protein sequence ID" value="MBP2354435.1"/>
    <property type="molecule type" value="Genomic_DNA"/>
</dbReference>
<proteinExistence type="predicted"/>
<feature type="compositionally biased region" description="Polar residues" evidence="1">
    <location>
        <begin position="42"/>
        <end position="60"/>
    </location>
</feature>
<protein>
    <submittedName>
        <fullName evidence="3">Uncharacterized protein</fullName>
    </submittedName>
</protein>
<sequence length="71" mass="7159">MVHVKAHHRKRPLPRRGAGGPIGVAAIATLVGTVGIAGTALFSPSGSAPTKPQSPHTSATVHIPKRTPTPG</sequence>
<feature type="transmembrane region" description="Helical" evidence="2">
    <location>
        <begin position="21"/>
        <end position="42"/>
    </location>
</feature>
<accession>A0ABS4US23</accession>
<comment type="caution">
    <text evidence="3">The sequence shown here is derived from an EMBL/GenBank/DDBJ whole genome shotgun (WGS) entry which is preliminary data.</text>
</comment>
<dbReference type="Proteomes" id="UP000755585">
    <property type="component" value="Unassembled WGS sequence"/>
</dbReference>
<keyword evidence="2" id="KW-0472">Membrane</keyword>
<keyword evidence="2" id="KW-0812">Transmembrane</keyword>
<feature type="region of interest" description="Disordered" evidence="1">
    <location>
        <begin position="1"/>
        <end position="21"/>
    </location>
</feature>
<evidence type="ECO:0000256" key="2">
    <source>
        <dbReference type="SAM" id="Phobius"/>
    </source>
</evidence>
<feature type="compositionally biased region" description="Basic residues" evidence="1">
    <location>
        <begin position="1"/>
        <end position="14"/>
    </location>
</feature>